<dbReference type="AlphaFoldDB" id="A0A6N7KUT5"/>
<name>A0A6N7KUT5_9ACTN</name>
<accession>A0A6N7KUT5</accession>
<comment type="caution">
    <text evidence="1">The sequence shown here is derived from an EMBL/GenBank/DDBJ whole genome shotgun (WGS) entry which is preliminary data.</text>
</comment>
<sequence length="154" mass="16729">MPLASGSAGAQPVAGFPRDPDLFQAARAVAELAVGRYRDQYFGACSDEATRTLYVMRKPGTDFDRVARERVFSPNVRLDFRDAVGTRAELSALAKRIADEGVTYWKDRGVAIVGTRVGNDGAGVRVDVAQPAENVRAEITARYGPQVVEVVRSR</sequence>
<proteinExistence type="predicted"/>
<evidence type="ECO:0000313" key="2">
    <source>
        <dbReference type="Proteomes" id="UP000450000"/>
    </source>
</evidence>
<evidence type="ECO:0000313" key="1">
    <source>
        <dbReference type="EMBL" id="MQS13744.1"/>
    </source>
</evidence>
<keyword evidence="2" id="KW-1185">Reference proteome</keyword>
<organism evidence="1 2">
    <name type="scientific">Streptomyces kaniharaensis</name>
    <dbReference type="NCBI Taxonomy" id="212423"/>
    <lineage>
        <taxon>Bacteria</taxon>
        <taxon>Bacillati</taxon>
        <taxon>Actinomycetota</taxon>
        <taxon>Actinomycetes</taxon>
        <taxon>Kitasatosporales</taxon>
        <taxon>Streptomycetaceae</taxon>
        <taxon>Streptomyces</taxon>
    </lineage>
</organism>
<dbReference type="EMBL" id="WBOF01000001">
    <property type="protein sequence ID" value="MQS13744.1"/>
    <property type="molecule type" value="Genomic_DNA"/>
</dbReference>
<protein>
    <submittedName>
        <fullName evidence="1">Uncharacterized protein</fullName>
    </submittedName>
</protein>
<dbReference type="Proteomes" id="UP000450000">
    <property type="component" value="Unassembled WGS sequence"/>
</dbReference>
<gene>
    <name evidence="1" type="ORF">F7Q99_16075</name>
</gene>
<reference evidence="1 2" key="1">
    <citation type="submission" date="2019-09" db="EMBL/GenBank/DDBJ databases">
        <title>Genome Sequences of Streptomyces kaniharaensis ATCC 21070.</title>
        <authorList>
            <person name="Zhu W."/>
            <person name="De Crecy-Lagard V."/>
            <person name="Richards N.G."/>
        </authorList>
    </citation>
    <scope>NUCLEOTIDE SEQUENCE [LARGE SCALE GENOMIC DNA]</scope>
    <source>
        <strain evidence="1 2">SF-557</strain>
    </source>
</reference>